<proteinExistence type="predicted"/>
<feature type="region of interest" description="Disordered" evidence="1">
    <location>
        <begin position="32"/>
        <end position="87"/>
    </location>
</feature>
<comment type="caution">
    <text evidence="2">The sequence shown here is derived from an EMBL/GenBank/DDBJ whole genome shotgun (WGS) entry which is preliminary data.</text>
</comment>
<sequence length="116" mass="11837">MQAKSMSHQLVVSASHVFCKRCACYARYSSLAGPPKPALQAESESEPCPPCPVSPAGGAEGDTLTTAPPCSEGEGKKTEPEGAWSWPIPGMAHGTALAAARPALALLLVAASIHLA</sequence>
<protein>
    <submittedName>
        <fullName evidence="2">Uncharacterized protein</fullName>
    </submittedName>
</protein>
<evidence type="ECO:0000313" key="2">
    <source>
        <dbReference type="EMBL" id="CAK0876610.1"/>
    </source>
</evidence>
<keyword evidence="3" id="KW-1185">Reference proteome</keyword>
<organism evidence="2 3">
    <name type="scientific">Prorocentrum cordatum</name>
    <dbReference type="NCBI Taxonomy" id="2364126"/>
    <lineage>
        <taxon>Eukaryota</taxon>
        <taxon>Sar</taxon>
        <taxon>Alveolata</taxon>
        <taxon>Dinophyceae</taxon>
        <taxon>Prorocentrales</taxon>
        <taxon>Prorocentraceae</taxon>
        <taxon>Prorocentrum</taxon>
    </lineage>
</organism>
<accession>A0ABN9VSY6</accession>
<name>A0ABN9VSY6_9DINO</name>
<dbReference type="EMBL" id="CAUYUJ010017646">
    <property type="protein sequence ID" value="CAK0876610.1"/>
    <property type="molecule type" value="Genomic_DNA"/>
</dbReference>
<gene>
    <name evidence="2" type="ORF">PCOR1329_LOCUS60916</name>
</gene>
<evidence type="ECO:0000313" key="3">
    <source>
        <dbReference type="Proteomes" id="UP001189429"/>
    </source>
</evidence>
<reference evidence="2" key="1">
    <citation type="submission" date="2023-10" db="EMBL/GenBank/DDBJ databases">
        <authorList>
            <person name="Chen Y."/>
            <person name="Shah S."/>
            <person name="Dougan E. K."/>
            <person name="Thang M."/>
            <person name="Chan C."/>
        </authorList>
    </citation>
    <scope>NUCLEOTIDE SEQUENCE [LARGE SCALE GENOMIC DNA]</scope>
</reference>
<dbReference type="Proteomes" id="UP001189429">
    <property type="component" value="Unassembled WGS sequence"/>
</dbReference>
<evidence type="ECO:0000256" key="1">
    <source>
        <dbReference type="SAM" id="MobiDB-lite"/>
    </source>
</evidence>